<dbReference type="PANTHER" id="PTHR35332:SF2">
    <property type="entry name" value="REGULATION OF ENOLASE PROTEIN 1"/>
    <property type="match status" value="1"/>
</dbReference>
<comment type="caution">
    <text evidence="1">The sequence shown here is derived from an EMBL/GenBank/DDBJ whole genome shotgun (WGS) entry which is preliminary data.</text>
</comment>
<dbReference type="EMBL" id="LAYJ01000088">
    <property type="protein sequence ID" value="KKI51183.1"/>
    <property type="molecule type" value="Genomic_DNA"/>
</dbReference>
<dbReference type="RefSeq" id="WP_046443420.1">
    <property type="nucleotide sequence ID" value="NZ_CAUERS010000024.1"/>
</dbReference>
<dbReference type="PANTHER" id="PTHR35332">
    <property type="entry name" value="REGULATION OF ENOLASE PROTEIN 1"/>
    <property type="match status" value="1"/>
</dbReference>
<protein>
    <recommendedName>
        <fullName evidence="3">DUF1349 domain-containing protein</fullName>
    </recommendedName>
</protein>
<evidence type="ECO:0008006" key="3">
    <source>
        <dbReference type="Google" id="ProtNLM"/>
    </source>
</evidence>
<dbReference type="Proteomes" id="UP000034076">
    <property type="component" value="Unassembled WGS sequence"/>
</dbReference>
<dbReference type="OrthoDB" id="9808724at2"/>
<dbReference type="PIRSF" id="PIRSF022704">
    <property type="entry name" value="UCP022704"/>
    <property type="match status" value="1"/>
</dbReference>
<dbReference type="Gene3D" id="2.60.120.200">
    <property type="match status" value="1"/>
</dbReference>
<evidence type="ECO:0000313" key="2">
    <source>
        <dbReference type="Proteomes" id="UP000034076"/>
    </source>
</evidence>
<dbReference type="SUPFAM" id="SSF49899">
    <property type="entry name" value="Concanavalin A-like lectins/glucanases"/>
    <property type="match status" value="1"/>
</dbReference>
<name>A0A0M2NG96_9FIRM</name>
<sequence length="196" mass="22886">MELAERTAKWLNMPRQATVTDRKIVIYTEPETDFWQDTYYGFQRNSGHALLVDSDEKTTFSVKATRKGSDPYDHCGILVYLDEKNWAKLCLEYESENEQKLGSVVTVGGYSDWAVQDFPADVETMYFKVSRRDGDFKFEYSMDGKTYHMLRIFHMKSKCKTPQVGIFACCPQGEGYKAVFEEAKFTDVQWERYTQQ</sequence>
<dbReference type="InterPro" id="IPR009784">
    <property type="entry name" value="DUF1349"/>
</dbReference>
<dbReference type="InterPro" id="IPR013320">
    <property type="entry name" value="ConA-like_dom_sf"/>
</dbReference>
<dbReference type="AlphaFoldDB" id="A0A0M2NG96"/>
<dbReference type="Pfam" id="PF07081">
    <property type="entry name" value="DUF1349"/>
    <property type="match status" value="1"/>
</dbReference>
<proteinExistence type="predicted"/>
<dbReference type="STRING" id="270498.CHK_1570"/>
<keyword evidence="2" id="KW-1185">Reference proteome</keyword>
<evidence type="ECO:0000313" key="1">
    <source>
        <dbReference type="EMBL" id="KKI51183.1"/>
    </source>
</evidence>
<organism evidence="1 2">
    <name type="scientific">Christensenella hongkongensis</name>
    <dbReference type="NCBI Taxonomy" id="270498"/>
    <lineage>
        <taxon>Bacteria</taxon>
        <taxon>Bacillati</taxon>
        <taxon>Bacillota</taxon>
        <taxon>Clostridia</taxon>
        <taxon>Christensenellales</taxon>
        <taxon>Christensenellaceae</taxon>
        <taxon>Christensenella</taxon>
    </lineage>
</organism>
<reference evidence="1 2" key="1">
    <citation type="submission" date="2015-04" db="EMBL/GenBank/DDBJ databases">
        <title>Draft genome sequence of bacteremic isolate Catabacter hongkongensis type strain HKU16T.</title>
        <authorList>
            <person name="Lau S.K."/>
            <person name="Teng J.L."/>
            <person name="Huang Y."/>
            <person name="Curreem S.O."/>
            <person name="Tsui S.K."/>
            <person name="Woo P.C."/>
        </authorList>
    </citation>
    <scope>NUCLEOTIDE SEQUENCE [LARGE SCALE GENOMIC DNA]</scope>
    <source>
        <strain evidence="1 2">HKU16</strain>
    </source>
</reference>
<dbReference type="InterPro" id="IPR015987">
    <property type="entry name" value="UCP022704"/>
</dbReference>
<accession>A0A0M2NG96</accession>
<gene>
    <name evidence="1" type="ORF">CHK_1570</name>
</gene>